<dbReference type="Proteomes" id="UP001165368">
    <property type="component" value="Unassembled WGS sequence"/>
</dbReference>
<name>A0ABS9LDD8_9MICC</name>
<evidence type="ECO:0000313" key="2">
    <source>
        <dbReference type="Proteomes" id="UP001165368"/>
    </source>
</evidence>
<reference evidence="1" key="1">
    <citation type="submission" date="2022-01" db="EMBL/GenBank/DDBJ databases">
        <authorList>
            <person name="Jo J.-H."/>
            <person name="Im W.-T."/>
        </authorList>
    </citation>
    <scope>NUCLEOTIDE SEQUENCE</scope>
    <source>
        <strain evidence="1">I2-34</strain>
    </source>
</reference>
<accession>A0ABS9LDD8</accession>
<evidence type="ECO:0000313" key="1">
    <source>
        <dbReference type="EMBL" id="MCG2624698.1"/>
    </source>
</evidence>
<sequence>MTCEIPDCGRPVSSGLMCGMHHNPSRNHPGTLGKLHTPIGAHGRECCRSGDLEIVAGELNQNLLPARRNDVFQNLGEMLPGGKRGLPINRTRNVSLENISYVGGQCSGGEC</sequence>
<evidence type="ECO:0008006" key="3">
    <source>
        <dbReference type="Google" id="ProtNLM"/>
    </source>
</evidence>
<dbReference type="EMBL" id="JAKLTQ010000029">
    <property type="protein sequence ID" value="MCG2624698.1"/>
    <property type="molecule type" value="Genomic_DNA"/>
</dbReference>
<proteinExistence type="predicted"/>
<comment type="caution">
    <text evidence="1">The sequence shown here is derived from an EMBL/GenBank/DDBJ whole genome shotgun (WGS) entry which is preliminary data.</text>
</comment>
<gene>
    <name evidence="1" type="ORF">LVY72_22675</name>
</gene>
<keyword evidence="2" id="KW-1185">Reference proteome</keyword>
<organism evidence="1 2">
    <name type="scientific">Arthrobacter hankyongi</name>
    <dbReference type="NCBI Taxonomy" id="2904801"/>
    <lineage>
        <taxon>Bacteria</taxon>
        <taxon>Bacillati</taxon>
        <taxon>Actinomycetota</taxon>
        <taxon>Actinomycetes</taxon>
        <taxon>Micrococcales</taxon>
        <taxon>Micrococcaceae</taxon>
        <taxon>Arthrobacter</taxon>
    </lineage>
</organism>
<dbReference type="RefSeq" id="WP_237826963.1">
    <property type="nucleotide sequence ID" value="NZ_JAKLTQ010000029.1"/>
</dbReference>
<protein>
    <recommendedName>
        <fullName evidence="3">HNH endonuclease</fullName>
    </recommendedName>
</protein>